<dbReference type="AlphaFoldDB" id="A0A7K3WB29"/>
<name>A0A7K3WB29_9ACTN</name>
<dbReference type="EMBL" id="JAAGWK010000009">
    <property type="protein sequence ID" value="NEL53675.1"/>
    <property type="molecule type" value="Genomic_DNA"/>
</dbReference>
<keyword evidence="2" id="KW-1185">Reference proteome</keyword>
<reference evidence="1 2" key="1">
    <citation type="submission" date="2020-02" db="EMBL/GenBank/DDBJ databases">
        <title>The whole genome sequence of CPCC 205119.</title>
        <authorList>
            <person name="Jiang Z."/>
        </authorList>
    </citation>
    <scope>NUCLEOTIDE SEQUENCE [LARGE SCALE GENOMIC DNA]</scope>
    <source>
        <strain evidence="1 2">CPCC 205119</strain>
    </source>
</reference>
<dbReference type="GO" id="GO:0016740">
    <property type="term" value="F:transferase activity"/>
    <property type="evidence" value="ECO:0007669"/>
    <property type="project" value="UniProtKB-KW"/>
</dbReference>
<dbReference type="SUPFAM" id="SSF56112">
    <property type="entry name" value="Protein kinase-like (PK-like)"/>
    <property type="match status" value="1"/>
</dbReference>
<comment type="caution">
    <text evidence="1">The sequence shown here is derived from an EMBL/GenBank/DDBJ whole genome shotgun (WGS) entry which is preliminary data.</text>
</comment>
<proteinExistence type="predicted"/>
<evidence type="ECO:0000313" key="1">
    <source>
        <dbReference type="EMBL" id="NEL53675.1"/>
    </source>
</evidence>
<evidence type="ECO:0000313" key="2">
    <source>
        <dbReference type="Proteomes" id="UP000470470"/>
    </source>
</evidence>
<protein>
    <submittedName>
        <fullName evidence="1">Phosphotransferase</fullName>
    </submittedName>
</protein>
<dbReference type="RefSeq" id="WP_152728448.1">
    <property type="nucleotide sequence ID" value="NZ_JAABOZ010000002.1"/>
</dbReference>
<organism evidence="1 2">
    <name type="scientific">Goekera deserti</name>
    <dbReference type="NCBI Taxonomy" id="2497753"/>
    <lineage>
        <taxon>Bacteria</taxon>
        <taxon>Bacillati</taxon>
        <taxon>Actinomycetota</taxon>
        <taxon>Actinomycetes</taxon>
        <taxon>Geodermatophilales</taxon>
        <taxon>Geodermatophilaceae</taxon>
        <taxon>Goekera</taxon>
    </lineage>
</organism>
<keyword evidence="1" id="KW-0808">Transferase</keyword>
<gene>
    <name evidence="1" type="ORF">G1H19_06610</name>
</gene>
<dbReference type="Proteomes" id="UP000470470">
    <property type="component" value="Unassembled WGS sequence"/>
</dbReference>
<sequence>MPPALPGSPRLPYAALPAGLRAAVDAALGSPVTGVSPRQGGFSPGPAAVLTCADGRRAFVKAVGTPVNADSVDILRAEGRVTAALPGRLPVPRLRDQVEWSDDGGDWIALLFDVQDGAPPALPWTTDRARTAMRAVDRFGRSATPCPVPGLRSLAEGLAGPFAGWRELGDAPDLDPWERDRLDWLAGAEQRLADRGGLEGDTLVHLDLRADNLLIAPDGELVLLD</sequence>
<dbReference type="InterPro" id="IPR011009">
    <property type="entry name" value="Kinase-like_dom_sf"/>
</dbReference>
<accession>A0A7K3WB29</accession>